<accession>A0A370WUN5</accession>
<keyword evidence="2" id="KW-0732">Signal</keyword>
<keyword evidence="4" id="KW-1185">Reference proteome</keyword>
<feature type="chain" id="PRO_5016993846" evidence="2">
    <location>
        <begin position="22"/>
        <end position="170"/>
    </location>
</feature>
<proteinExistence type="predicted"/>
<organism evidence="3 4">
    <name type="scientific">Dyella monticola</name>
    <dbReference type="NCBI Taxonomy" id="1927958"/>
    <lineage>
        <taxon>Bacteria</taxon>
        <taxon>Pseudomonadati</taxon>
        <taxon>Pseudomonadota</taxon>
        <taxon>Gammaproteobacteria</taxon>
        <taxon>Lysobacterales</taxon>
        <taxon>Rhodanobacteraceae</taxon>
        <taxon>Dyella</taxon>
    </lineage>
</organism>
<evidence type="ECO:0000256" key="2">
    <source>
        <dbReference type="SAM" id="SignalP"/>
    </source>
</evidence>
<sequence length="170" mass="18007">MRAVLLSTLIVALLSSTSGMAGEPATTDQTKGNIEPVLVRVDTQGKVTDVSPAYPLSHSLMRVLRANLDQMIHKPATDKQGKPIPSQFIIEVALKSEQTTSGEYAAHFAYVSARPVPAGSWYWAHDPNGQLVLSSQDNLSTMRPFNAGSNMINGGTTSTPISSGGGGRGR</sequence>
<evidence type="ECO:0000256" key="1">
    <source>
        <dbReference type="SAM" id="MobiDB-lite"/>
    </source>
</evidence>
<dbReference type="RefSeq" id="WP_115496691.1">
    <property type="nucleotide sequence ID" value="NZ_QRBE01000011.1"/>
</dbReference>
<comment type="caution">
    <text evidence="3">The sequence shown here is derived from an EMBL/GenBank/DDBJ whole genome shotgun (WGS) entry which is preliminary data.</text>
</comment>
<evidence type="ECO:0000313" key="3">
    <source>
        <dbReference type="EMBL" id="RDS79685.1"/>
    </source>
</evidence>
<dbReference type="Proteomes" id="UP000254258">
    <property type="component" value="Unassembled WGS sequence"/>
</dbReference>
<gene>
    <name evidence="3" type="ORF">DWU98_16605</name>
</gene>
<dbReference type="AlphaFoldDB" id="A0A370WUN5"/>
<dbReference type="EMBL" id="QRBE01000011">
    <property type="protein sequence ID" value="RDS79685.1"/>
    <property type="molecule type" value="Genomic_DNA"/>
</dbReference>
<feature type="signal peptide" evidence="2">
    <location>
        <begin position="1"/>
        <end position="21"/>
    </location>
</feature>
<protein>
    <submittedName>
        <fullName evidence="3">Uncharacterized protein</fullName>
    </submittedName>
</protein>
<feature type="region of interest" description="Disordered" evidence="1">
    <location>
        <begin position="147"/>
        <end position="170"/>
    </location>
</feature>
<evidence type="ECO:0000313" key="4">
    <source>
        <dbReference type="Proteomes" id="UP000254258"/>
    </source>
</evidence>
<dbReference type="OrthoDB" id="5953216at2"/>
<reference evidence="3 4" key="1">
    <citation type="submission" date="2018-07" db="EMBL/GenBank/DDBJ databases">
        <title>Dyella monticola sp. nov. and Dyella psychrodurans sp. nov. isolated from monsoon evergreen broad-leaved forest soil of Dinghu Mountain, China.</title>
        <authorList>
            <person name="Gao Z."/>
            <person name="Qiu L."/>
        </authorList>
    </citation>
    <scope>NUCLEOTIDE SEQUENCE [LARGE SCALE GENOMIC DNA]</scope>
    <source>
        <strain evidence="3 4">4G-K06</strain>
    </source>
</reference>
<name>A0A370WUN5_9GAMM</name>